<feature type="transmembrane region" description="Helical" evidence="1">
    <location>
        <begin position="180"/>
        <end position="197"/>
    </location>
</feature>
<evidence type="ECO:0000256" key="1">
    <source>
        <dbReference type="SAM" id="Phobius"/>
    </source>
</evidence>
<feature type="transmembrane region" description="Helical" evidence="1">
    <location>
        <begin position="69"/>
        <end position="91"/>
    </location>
</feature>
<organism evidence="2 3">
    <name type="scientific">Paenibacillus durus ATCC 35681</name>
    <dbReference type="NCBI Taxonomy" id="1333534"/>
    <lineage>
        <taxon>Bacteria</taxon>
        <taxon>Bacillati</taxon>
        <taxon>Bacillota</taxon>
        <taxon>Bacilli</taxon>
        <taxon>Bacillales</taxon>
        <taxon>Paenibacillaceae</taxon>
        <taxon>Paenibacillus</taxon>
    </lineage>
</organism>
<dbReference type="PATRIC" id="fig|1333534.5.peg.2072"/>
<keyword evidence="1" id="KW-1133">Transmembrane helix</keyword>
<dbReference type="AlphaFoldDB" id="A0A0F7CIM8"/>
<dbReference type="InterPro" id="IPR010390">
    <property type="entry name" value="ABC-2_transporter-like"/>
</dbReference>
<proteinExistence type="predicted"/>
<keyword evidence="1" id="KW-0472">Membrane</keyword>
<dbReference type="PANTHER" id="PTHR36833">
    <property type="entry name" value="SLR0610 PROTEIN-RELATED"/>
    <property type="match status" value="1"/>
</dbReference>
<dbReference type="HOGENOM" id="CLU_071040_0_0_9"/>
<keyword evidence="1" id="KW-0812">Transmembrane</keyword>
<feature type="transmembrane region" description="Helical" evidence="1">
    <location>
        <begin position="209"/>
        <end position="227"/>
    </location>
</feature>
<gene>
    <name evidence="2" type="ORF">VK70_09460</name>
</gene>
<feature type="transmembrane region" description="Helical" evidence="1">
    <location>
        <begin position="33"/>
        <end position="57"/>
    </location>
</feature>
<reference evidence="2 3" key="2">
    <citation type="journal article" date="2016" name="Genome Announc.">
        <title>Genome Sequence of a Gram-Positive Diazotroph, Paenibacillus durus Type Strain ATCC 35681.</title>
        <authorList>
            <person name="Halim M.A."/>
            <person name="Rahman A.Y."/>
            <person name="Sim K.S."/>
            <person name="Yam H.C."/>
            <person name="Rahim A.A."/>
            <person name="Ghazali A.H."/>
            <person name="Najimudin N."/>
        </authorList>
    </citation>
    <scope>NUCLEOTIDE SEQUENCE [LARGE SCALE GENOMIC DNA]</scope>
    <source>
        <strain evidence="2 3">ATCC 35681</strain>
    </source>
</reference>
<dbReference type="Proteomes" id="UP000034189">
    <property type="component" value="Chromosome"/>
</dbReference>
<name>A0A0F7CIM8_PAEDU</name>
<protein>
    <submittedName>
        <fullName evidence="2">ABC transporter permease</fullName>
    </submittedName>
</protein>
<dbReference type="RefSeq" id="WP_025694140.1">
    <property type="nucleotide sequence ID" value="NZ_ASQQ01000083.1"/>
</dbReference>
<dbReference type="Pfam" id="PF06182">
    <property type="entry name" value="ABC2_membrane_6"/>
    <property type="match status" value="1"/>
</dbReference>
<dbReference type="EMBL" id="CP011114">
    <property type="protein sequence ID" value="AKG34770.1"/>
    <property type="molecule type" value="Genomic_DNA"/>
</dbReference>
<evidence type="ECO:0000313" key="2">
    <source>
        <dbReference type="EMBL" id="AKG34770.1"/>
    </source>
</evidence>
<sequence length="270" mass="30335">MKTRLGTLKTYGIIYLQFIKNCFIAQMEYRTNFILGIAVEIAYLLSKLLYVVVVYKSDLHIGDIPPDGILMFVGTYTMMTGLYSGLFFTNFVRISDYVRTGELDLLMVKPISLQFMVSLRYIDLGMPIPNLAAGITMVSIGWSALGIPVTAYHLFLFALYLLSALVITYCLMIIPAILSFWFVNTGGLAGIFYAIWDANNMPMPIYPRLIQRIGVYVLPFLVITNFAPLSVMERLDGGLMLWGAIVPILLLVCVRLIWRKAIKNYSSASG</sequence>
<dbReference type="PANTHER" id="PTHR36833:SF2">
    <property type="entry name" value="SLR0610 PROTEIN"/>
    <property type="match status" value="1"/>
</dbReference>
<accession>A0A0F7CIM8</accession>
<feature type="transmembrane region" description="Helical" evidence="1">
    <location>
        <begin position="239"/>
        <end position="258"/>
    </location>
</feature>
<reference evidence="2 3" key="1">
    <citation type="submission" date="2015-03" db="EMBL/GenBank/DDBJ databases">
        <authorList>
            <person name="Abdul Halim M."/>
        </authorList>
    </citation>
    <scope>NUCLEOTIDE SEQUENCE [LARGE SCALE GENOMIC DNA]</scope>
    <source>
        <strain evidence="2 3">ATCC 35681</strain>
    </source>
</reference>
<evidence type="ECO:0000313" key="3">
    <source>
        <dbReference type="Proteomes" id="UP000034189"/>
    </source>
</evidence>